<feature type="compositionally biased region" description="Low complexity" evidence="1">
    <location>
        <begin position="13"/>
        <end position="29"/>
    </location>
</feature>
<protein>
    <submittedName>
        <fullName evidence="2">YTH domain-containing protein</fullName>
    </submittedName>
</protein>
<dbReference type="GO" id="GO:0000398">
    <property type="term" value="P:mRNA splicing, via spliceosome"/>
    <property type="evidence" value="ECO:0007669"/>
    <property type="project" value="TreeGrafter"/>
</dbReference>
<accession>T1HW72</accession>
<dbReference type="EMBL" id="ACPB03037545">
    <property type="status" value="NOT_ANNOTATED_CDS"/>
    <property type="molecule type" value="Genomic_DNA"/>
</dbReference>
<name>T1HW72_RHOPR</name>
<dbReference type="PANTHER" id="PTHR12357">
    <property type="entry name" value="YTH YT521-B HOMOLOGY DOMAIN-CONTAINING"/>
    <property type="match status" value="1"/>
</dbReference>
<dbReference type="InterPro" id="IPR045168">
    <property type="entry name" value="YTH_prot"/>
</dbReference>
<dbReference type="STRING" id="13249.T1HW72"/>
<sequence length="204" mass="22421">MVPDLMSGRIDFSDNSSVDGSVSSVSSDGGLAGNRKKNDSASPNKSNFERFNGNAKNYEENPSPTPSVSSSVELQRANCASPFRYFVIKAGQLKFIDVSVVHKMWAFLPVTQNKIIQAYKGGKTVVLVFSIQGSGHFQGYARLTSDTPVMGDITLPDMATGHFFNSALPIEWVKRSNIPHHATRHLFNPYNDYAKVQMSRDGQV</sequence>
<dbReference type="GO" id="GO:0003729">
    <property type="term" value="F:mRNA binding"/>
    <property type="evidence" value="ECO:0007669"/>
    <property type="project" value="TreeGrafter"/>
</dbReference>
<dbReference type="HOGENOM" id="CLU_1346196_0_0_1"/>
<dbReference type="InterPro" id="IPR007275">
    <property type="entry name" value="YTH_domain"/>
</dbReference>
<keyword evidence="3" id="KW-1185">Reference proteome</keyword>
<dbReference type="GO" id="GO:0048024">
    <property type="term" value="P:regulation of mRNA splicing, via spliceosome"/>
    <property type="evidence" value="ECO:0007669"/>
    <property type="project" value="TreeGrafter"/>
</dbReference>
<dbReference type="GO" id="GO:0005654">
    <property type="term" value="C:nucleoplasm"/>
    <property type="evidence" value="ECO:0007669"/>
    <property type="project" value="TreeGrafter"/>
</dbReference>
<evidence type="ECO:0000313" key="3">
    <source>
        <dbReference type="Proteomes" id="UP000015103"/>
    </source>
</evidence>
<dbReference type="InParanoid" id="T1HW72"/>
<dbReference type="Proteomes" id="UP000015103">
    <property type="component" value="Unassembled WGS sequence"/>
</dbReference>
<dbReference type="PROSITE" id="PS50882">
    <property type="entry name" value="YTH"/>
    <property type="match status" value="1"/>
</dbReference>
<dbReference type="OMA" id="RANCASP"/>
<dbReference type="AlphaFoldDB" id="T1HW72"/>
<dbReference type="CDD" id="cd21134">
    <property type="entry name" value="YTH"/>
    <property type="match status" value="1"/>
</dbReference>
<dbReference type="EnsemblMetazoa" id="RPRC008292-RA">
    <property type="protein sequence ID" value="RPRC008292-PA"/>
    <property type="gene ID" value="RPRC008292"/>
</dbReference>
<reference evidence="2" key="1">
    <citation type="submission" date="2015-05" db="UniProtKB">
        <authorList>
            <consortium name="EnsemblMetazoa"/>
        </authorList>
    </citation>
    <scope>IDENTIFICATION</scope>
</reference>
<evidence type="ECO:0000256" key="1">
    <source>
        <dbReference type="SAM" id="MobiDB-lite"/>
    </source>
</evidence>
<dbReference type="VEuPathDB" id="VectorBase:RPRC008292"/>
<dbReference type="PANTHER" id="PTHR12357:SF3">
    <property type="entry name" value="YTH DOMAIN-CONTAINING PROTEIN 1"/>
    <property type="match status" value="1"/>
</dbReference>
<feature type="region of interest" description="Disordered" evidence="1">
    <location>
        <begin position="1"/>
        <end position="70"/>
    </location>
</feature>
<evidence type="ECO:0000313" key="2">
    <source>
        <dbReference type="EnsemblMetazoa" id="RPRC008292-PA"/>
    </source>
</evidence>
<dbReference type="Gene3D" id="3.10.590.10">
    <property type="entry name" value="ph1033 like domains"/>
    <property type="match status" value="1"/>
</dbReference>
<dbReference type="Pfam" id="PF04146">
    <property type="entry name" value="YTH"/>
    <property type="match status" value="1"/>
</dbReference>
<dbReference type="eggNOG" id="KOG1902">
    <property type="taxonomic scope" value="Eukaryota"/>
</dbReference>
<dbReference type="GO" id="GO:1990247">
    <property type="term" value="F:N6-methyladenosine-containing RNA reader activity"/>
    <property type="evidence" value="ECO:0007669"/>
    <property type="project" value="TreeGrafter"/>
</dbReference>
<organism evidence="2 3">
    <name type="scientific">Rhodnius prolixus</name>
    <name type="common">Triatomid bug</name>
    <dbReference type="NCBI Taxonomy" id="13249"/>
    <lineage>
        <taxon>Eukaryota</taxon>
        <taxon>Metazoa</taxon>
        <taxon>Ecdysozoa</taxon>
        <taxon>Arthropoda</taxon>
        <taxon>Hexapoda</taxon>
        <taxon>Insecta</taxon>
        <taxon>Pterygota</taxon>
        <taxon>Neoptera</taxon>
        <taxon>Paraneoptera</taxon>
        <taxon>Hemiptera</taxon>
        <taxon>Heteroptera</taxon>
        <taxon>Panheteroptera</taxon>
        <taxon>Cimicomorpha</taxon>
        <taxon>Reduviidae</taxon>
        <taxon>Triatominae</taxon>
        <taxon>Rhodnius</taxon>
    </lineage>
</organism>
<proteinExistence type="predicted"/>